<evidence type="ECO:0000313" key="2">
    <source>
        <dbReference type="Proteomes" id="UP000000657"/>
    </source>
</evidence>
<dbReference type="Proteomes" id="UP000000657">
    <property type="component" value="Chromosome"/>
</dbReference>
<dbReference type="HOGENOM" id="CLU_2436480_0_0_11"/>
<name>Q0RSG5_FRAAA</name>
<accession>Q0RSG5</accession>
<keyword evidence="2" id="KW-1185">Reference proteome</keyword>
<evidence type="ECO:0000313" key="1">
    <source>
        <dbReference type="EMBL" id="CAJ59497.1"/>
    </source>
</evidence>
<dbReference type="EMBL" id="CT573213">
    <property type="protein sequence ID" value="CAJ59497.1"/>
    <property type="molecule type" value="Genomic_DNA"/>
</dbReference>
<organism evidence="1 2">
    <name type="scientific">Frankia alni (strain DSM 45986 / CECT 9034 / ACN14a)</name>
    <dbReference type="NCBI Taxonomy" id="326424"/>
    <lineage>
        <taxon>Bacteria</taxon>
        <taxon>Bacillati</taxon>
        <taxon>Actinomycetota</taxon>
        <taxon>Actinomycetes</taxon>
        <taxon>Frankiales</taxon>
        <taxon>Frankiaceae</taxon>
        <taxon>Frankia</taxon>
    </lineage>
</organism>
<dbReference type="AlphaFoldDB" id="Q0RSG5"/>
<dbReference type="KEGG" id="fal:FRAAL0829"/>
<reference evidence="1 2" key="1">
    <citation type="journal article" date="2007" name="Genome Res.">
        <title>Genome characteristics of facultatively symbiotic Frankia sp. strains reflect host range and host plant biogeography.</title>
        <authorList>
            <person name="Normand P."/>
            <person name="Lapierre P."/>
            <person name="Tisa L.S."/>
            <person name="Gogarten J.P."/>
            <person name="Alloisio N."/>
            <person name="Bagnarol E."/>
            <person name="Bassi C.A."/>
            <person name="Berry A.M."/>
            <person name="Bickhart D.M."/>
            <person name="Choisne N."/>
            <person name="Couloux A."/>
            <person name="Cournoyer B."/>
            <person name="Cruveiller S."/>
            <person name="Daubin V."/>
            <person name="Demange N."/>
            <person name="Francino M.P."/>
            <person name="Goltsman E."/>
            <person name="Huang Y."/>
            <person name="Kopp O.R."/>
            <person name="Labarre L."/>
            <person name="Lapidus A."/>
            <person name="Lavire C."/>
            <person name="Marechal J."/>
            <person name="Martinez M."/>
            <person name="Mastronunzio J.E."/>
            <person name="Mullin B.C."/>
            <person name="Niemann J."/>
            <person name="Pujic P."/>
            <person name="Rawnsley T."/>
            <person name="Rouy Z."/>
            <person name="Schenowitz C."/>
            <person name="Sellstedt A."/>
            <person name="Tavares F."/>
            <person name="Tomkins J.P."/>
            <person name="Vallenet D."/>
            <person name="Valverde C."/>
            <person name="Wall L.G."/>
            <person name="Wang Y."/>
            <person name="Medigue C."/>
            <person name="Benson D.R."/>
        </authorList>
    </citation>
    <scope>NUCLEOTIDE SEQUENCE [LARGE SCALE GENOMIC DNA]</scope>
    <source>
        <strain evidence="2">DSM 45986 / CECT 9034 / ACN14a</strain>
    </source>
</reference>
<protein>
    <submittedName>
        <fullName evidence="1">Uncharacterized protein</fullName>
    </submittedName>
</protein>
<sequence>MPDKHVGRRGGLLALPVSLAERLATFKIDADTVFSEQRAGRTNPEMLAAAGDDGRIVSPPTAASATSVPIRPGPIVGSWYSALTTRQPAR</sequence>
<proteinExistence type="predicted"/>
<gene>
    <name evidence="1" type="ordered locus">FRAAL0829</name>
</gene>